<dbReference type="InterPro" id="IPR025282">
    <property type="entry name" value="DUF4214"/>
</dbReference>
<organism evidence="2 3">
    <name type="scientific">Massilia frigida</name>
    <dbReference type="NCBI Taxonomy" id="2609281"/>
    <lineage>
        <taxon>Bacteria</taxon>
        <taxon>Pseudomonadati</taxon>
        <taxon>Pseudomonadota</taxon>
        <taxon>Betaproteobacteria</taxon>
        <taxon>Burkholderiales</taxon>
        <taxon>Oxalobacteraceae</taxon>
        <taxon>Telluria group</taxon>
        <taxon>Massilia</taxon>
    </lineage>
</organism>
<sequence length="451" mass="47949">MTTTTITTEFHLLPEDMAAATRLNLQAYIPAPMEFGWDLSAGVGDPAPGPNYKKVLSWTAVAGKQYAIRATDDQQAPMIWVYNERGEAIVQEYRYSADGSTYLHDFIAPSSGTFYASVLMYPGSSGRSVRLYADLETATVSTPTPIAGTSANDKLSSTMGGEKIDGGAGDDALIYSGDRAAYSMVNMGTRLTISAKDGLEGTDEVRNVEQVAFADGVIDLRYSMLAESLYLGYFGRAADPAGLRAFQSQLAALKAPDNVSELSGKYGSDAGIRNLIDSFGTSAESKALYPGDTHVFVKSIFNNLLNRDPNQAGLDFWTSAIDSGQLTRANASLAILGGAQSNTSAQGLTDKQTIANKVSVAWNFTAELDVPTEIAAYKGSDAAAAARTLLSMVSATTAIDSYQVHVDYAILLFSPQRTPSDHANDMPSAFAHDTTIDLLGMDTAMVSTLLA</sequence>
<keyword evidence="3" id="KW-1185">Reference proteome</keyword>
<dbReference type="EMBL" id="WHJG01000039">
    <property type="protein sequence ID" value="NHZ82856.1"/>
    <property type="molecule type" value="Genomic_DNA"/>
</dbReference>
<feature type="domain" description="DUF4214" evidence="1">
    <location>
        <begin position="278"/>
        <end position="336"/>
    </location>
</feature>
<dbReference type="Pfam" id="PF13946">
    <property type="entry name" value="DUF4214"/>
    <property type="match status" value="1"/>
</dbReference>
<name>A0ABX0NH05_9BURK</name>
<evidence type="ECO:0000259" key="1">
    <source>
        <dbReference type="Pfam" id="PF13946"/>
    </source>
</evidence>
<protein>
    <submittedName>
        <fullName evidence="2">DUF4214 domain-containing protein</fullName>
    </submittedName>
</protein>
<evidence type="ECO:0000313" key="2">
    <source>
        <dbReference type="EMBL" id="NHZ82856.1"/>
    </source>
</evidence>
<comment type="caution">
    <text evidence="2">The sequence shown here is derived from an EMBL/GenBank/DDBJ whole genome shotgun (WGS) entry which is preliminary data.</text>
</comment>
<proteinExistence type="predicted"/>
<evidence type="ECO:0000313" key="3">
    <source>
        <dbReference type="Proteomes" id="UP000621455"/>
    </source>
</evidence>
<dbReference type="Proteomes" id="UP000621455">
    <property type="component" value="Unassembled WGS sequence"/>
</dbReference>
<accession>A0ABX0NH05</accession>
<reference evidence="2 3" key="1">
    <citation type="submission" date="2019-10" db="EMBL/GenBank/DDBJ databases">
        <title>Taxonomy of Antarctic Massilia spp.: description of Massilia rubra sp. nov., Massilia aquatica sp. nov., Massilia mucilaginosa sp. nov., Massilia frigida sp. nov. isolated from streams, lakes and regoliths.</title>
        <authorList>
            <person name="Holochova P."/>
            <person name="Sedlacek I."/>
            <person name="Kralova S."/>
            <person name="Maslanova I."/>
            <person name="Busse H.-J."/>
            <person name="Stankova E."/>
            <person name="Vrbovska V."/>
            <person name="Kovarovic V."/>
            <person name="Bartak M."/>
            <person name="Svec P."/>
            <person name="Pantucek R."/>
        </authorList>
    </citation>
    <scope>NUCLEOTIDE SEQUENCE [LARGE SCALE GENOMIC DNA]</scope>
    <source>
        <strain evidence="2 3">CCM 8695</strain>
    </source>
</reference>
<dbReference type="RefSeq" id="WP_167091556.1">
    <property type="nucleotide sequence ID" value="NZ_WHJG01000039.1"/>
</dbReference>
<gene>
    <name evidence="2" type="ORF">F2P44_26805</name>
</gene>